<name>E0UAF3_GLOV7</name>
<reference evidence="2" key="1">
    <citation type="journal article" date="2011" name="MBio">
        <title>Novel metabolic attributes of the genus Cyanothece, comprising a group of unicellular nitrogen-fixing Cyanobacteria.</title>
        <authorList>
            <person name="Bandyopadhyay A."/>
            <person name="Elvitigala T."/>
            <person name="Welsh E."/>
            <person name="Stockel J."/>
            <person name="Liberton M."/>
            <person name="Min H."/>
            <person name="Sherman L.A."/>
            <person name="Pakrasi H.B."/>
        </authorList>
    </citation>
    <scope>NUCLEOTIDE SEQUENCE [LARGE SCALE GENOMIC DNA]</scope>
    <source>
        <strain evidence="2">PCC 7822</strain>
    </source>
</reference>
<dbReference type="RefSeq" id="WP_013320804.1">
    <property type="nucleotide sequence ID" value="NC_014501.1"/>
</dbReference>
<dbReference type="Proteomes" id="UP000008206">
    <property type="component" value="Chromosome"/>
</dbReference>
<proteinExistence type="predicted"/>
<dbReference type="KEGG" id="cyj:Cyan7822_0658"/>
<keyword evidence="2" id="KW-1185">Reference proteome</keyword>
<protein>
    <recommendedName>
        <fullName evidence="3">Helix-turn-helix domain-containing protein</fullName>
    </recommendedName>
</protein>
<evidence type="ECO:0000313" key="2">
    <source>
        <dbReference type="Proteomes" id="UP000008206"/>
    </source>
</evidence>
<organism evidence="1 2">
    <name type="scientific">Gloeothece verrucosa (strain PCC 7822)</name>
    <name type="common">Cyanothece sp. (strain PCC 7822)</name>
    <dbReference type="NCBI Taxonomy" id="497965"/>
    <lineage>
        <taxon>Bacteria</taxon>
        <taxon>Bacillati</taxon>
        <taxon>Cyanobacteriota</taxon>
        <taxon>Cyanophyceae</taxon>
        <taxon>Oscillatoriophycideae</taxon>
        <taxon>Chroococcales</taxon>
        <taxon>Aphanothecaceae</taxon>
        <taxon>Gloeothece</taxon>
        <taxon>Gloeothece verrucosa</taxon>
    </lineage>
</organism>
<dbReference type="STRING" id="497965.Cyan7822_0658"/>
<evidence type="ECO:0008006" key="3">
    <source>
        <dbReference type="Google" id="ProtNLM"/>
    </source>
</evidence>
<evidence type="ECO:0000313" key="1">
    <source>
        <dbReference type="EMBL" id="ADN12694.1"/>
    </source>
</evidence>
<dbReference type="AlphaFoldDB" id="E0UAF3"/>
<gene>
    <name evidence="1" type="ordered locus">Cyan7822_0658</name>
</gene>
<accession>E0UAF3</accession>
<sequence>MIIKYQSVQEYAKQNFMCPRNVTRKCKLGEIKAKKLKGQWLIIVSY</sequence>
<dbReference type="EMBL" id="CP002198">
    <property type="protein sequence ID" value="ADN12694.1"/>
    <property type="molecule type" value="Genomic_DNA"/>
</dbReference>
<dbReference type="HOGENOM" id="CLU_3182734_0_0_3"/>